<feature type="compositionally biased region" description="Polar residues" evidence="4">
    <location>
        <begin position="43"/>
        <end position="54"/>
    </location>
</feature>
<dbReference type="RefSeq" id="XP_035348954.1">
    <property type="nucleotide sequence ID" value="XM_035493061.1"/>
</dbReference>
<dbReference type="GO" id="GO:0006487">
    <property type="term" value="P:protein N-linked glycosylation"/>
    <property type="evidence" value="ECO:0007669"/>
    <property type="project" value="TreeGrafter"/>
</dbReference>
<evidence type="ECO:0000256" key="1">
    <source>
        <dbReference type="ARBA" id="ARBA00005664"/>
    </source>
</evidence>
<dbReference type="EMBL" id="CP055902">
    <property type="protein sequence ID" value="QKX62780.1"/>
    <property type="molecule type" value="Genomic_DNA"/>
</dbReference>
<evidence type="ECO:0000256" key="4">
    <source>
        <dbReference type="SAM" id="MobiDB-lite"/>
    </source>
</evidence>
<accession>A0A7H8R8Q2</accession>
<evidence type="ECO:0000313" key="5">
    <source>
        <dbReference type="EMBL" id="QKX62780.1"/>
    </source>
</evidence>
<name>A0A7H8R8Q2_TALRU</name>
<feature type="compositionally biased region" description="Basic and acidic residues" evidence="4">
    <location>
        <begin position="71"/>
        <end position="100"/>
    </location>
</feature>
<dbReference type="InterPro" id="IPR008630">
    <property type="entry name" value="Glyco_trans_34"/>
</dbReference>
<dbReference type="AlphaFoldDB" id="A0A7H8R8Q2"/>
<protein>
    <recommendedName>
        <fullName evidence="7">Galactosyl transferase GMA12/MNN10 family protein</fullName>
    </recommendedName>
</protein>
<sequence length="411" mass="46969">MPQGFTRRAIGGLLAAGILLIIWRTSQYQQQPLRSSILHGHGSDTTTPNTQNGDVQIPGVKIPDVNIPDVKAPDVKTPDVKPSDPKPEAPKTGDHKTTEVPRRRVGKVSMLYGYENWYYERALESHKRHADRWNYPMHILEEEISVGYWNKPNYVLSLIIQELTKPPDEQLEWLMWVDADSIIINPAIPADIFLPPADMSEIHFVSSKDQNGLNTGIVFFHVHSWTISFLIEVLAFPLYFPDWDLGVSADQQAMAAIMTKTTVGPEGHGYADGMVYLPRPWINTYEWHHDYEGKKGDMLVHFPGLQEDRWPHMQKWIEIVEKTPLEWEVPLHETVYPDLTREFWVKFRAARDLARKVENELSAAKPGTRVAAREDAVKALRDALRQHADEPELLQERVDGLQAAIRTDASR</sequence>
<evidence type="ECO:0008006" key="7">
    <source>
        <dbReference type="Google" id="ProtNLM"/>
    </source>
</evidence>
<dbReference type="GO" id="GO:0000139">
    <property type="term" value="C:Golgi membrane"/>
    <property type="evidence" value="ECO:0007669"/>
    <property type="project" value="TreeGrafter"/>
</dbReference>
<dbReference type="KEGG" id="trg:TRUGW13939_09945"/>
<dbReference type="Proteomes" id="UP000509510">
    <property type="component" value="Chromosome V"/>
</dbReference>
<keyword evidence="2" id="KW-0328">Glycosyltransferase</keyword>
<dbReference type="Gene3D" id="3.90.550.10">
    <property type="entry name" value="Spore Coat Polysaccharide Biosynthesis Protein SpsA, Chain A"/>
    <property type="match status" value="1"/>
</dbReference>
<keyword evidence="3" id="KW-0808">Transferase</keyword>
<feature type="region of interest" description="Disordered" evidence="4">
    <location>
        <begin position="37"/>
        <end position="100"/>
    </location>
</feature>
<reference evidence="6" key="1">
    <citation type="submission" date="2020-06" db="EMBL/GenBank/DDBJ databases">
        <title>A chromosome-scale genome assembly of Talaromyces rugulosus W13939.</title>
        <authorList>
            <person name="Wang B."/>
            <person name="Guo L."/>
            <person name="Ye K."/>
            <person name="Wang L."/>
        </authorList>
    </citation>
    <scope>NUCLEOTIDE SEQUENCE [LARGE SCALE GENOMIC DNA]</scope>
    <source>
        <strain evidence="6">W13939</strain>
    </source>
</reference>
<keyword evidence="6" id="KW-1185">Reference proteome</keyword>
<evidence type="ECO:0000313" key="6">
    <source>
        <dbReference type="Proteomes" id="UP000509510"/>
    </source>
</evidence>
<dbReference type="Pfam" id="PF05637">
    <property type="entry name" value="Glyco_transf_34"/>
    <property type="match status" value="1"/>
</dbReference>
<gene>
    <name evidence="5" type="ORF">TRUGW13939_09945</name>
</gene>
<dbReference type="GeneID" id="55997426"/>
<comment type="similarity">
    <text evidence="1">Belongs to the glycosyltransferase 34 family.</text>
</comment>
<dbReference type="PANTHER" id="PTHR31306:SF8">
    <property type="entry name" value="GLYCOSYLTRANSFERASE FAMILY 34 PROTEIN"/>
    <property type="match status" value="1"/>
</dbReference>
<dbReference type="GO" id="GO:0016757">
    <property type="term" value="F:glycosyltransferase activity"/>
    <property type="evidence" value="ECO:0007669"/>
    <property type="project" value="UniProtKB-KW"/>
</dbReference>
<evidence type="ECO:0000256" key="2">
    <source>
        <dbReference type="ARBA" id="ARBA00022676"/>
    </source>
</evidence>
<evidence type="ECO:0000256" key="3">
    <source>
        <dbReference type="ARBA" id="ARBA00022679"/>
    </source>
</evidence>
<dbReference type="PANTHER" id="PTHR31306">
    <property type="entry name" value="ALPHA-1,6-MANNOSYLTRANSFERASE MNN11-RELATED"/>
    <property type="match status" value="1"/>
</dbReference>
<organism evidence="5 6">
    <name type="scientific">Talaromyces rugulosus</name>
    <name type="common">Penicillium rugulosum</name>
    <dbReference type="NCBI Taxonomy" id="121627"/>
    <lineage>
        <taxon>Eukaryota</taxon>
        <taxon>Fungi</taxon>
        <taxon>Dikarya</taxon>
        <taxon>Ascomycota</taxon>
        <taxon>Pezizomycotina</taxon>
        <taxon>Eurotiomycetes</taxon>
        <taxon>Eurotiomycetidae</taxon>
        <taxon>Eurotiales</taxon>
        <taxon>Trichocomaceae</taxon>
        <taxon>Talaromyces</taxon>
        <taxon>Talaromyces sect. Islandici</taxon>
    </lineage>
</organism>
<proteinExistence type="inferred from homology"/>
<dbReference type="InterPro" id="IPR029044">
    <property type="entry name" value="Nucleotide-diphossugar_trans"/>
</dbReference>
<dbReference type="OrthoDB" id="407658at2759"/>